<protein>
    <submittedName>
        <fullName evidence="1">Uncharacterized protein</fullName>
    </submittedName>
</protein>
<sequence>MNKGWYWFSTWNEHKYLPRKIVLQNAHIASYTAPFTLFRNHLKYSRAEVSS</sequence>
<evidence type="ECO:0000313" key="1">
    <source>
        <dbReference type="EMBL" id="KTD16729.1"/>
    </source>
</evidence>
<dbReference type="EMBL" id="LNYJ01000011">
    <property type="protein sequence ID" value="KTD16729.1"/>
    <property type="molecule type" value="Genomic_DNA"/>
</dbReference>
<evidence type="ECO:0000313" key="2">
    <source>
        <dbReference type="Proteomes" id="UP000055035"/>
    </source>
</evidence>
<dbReference type="PATRIC" id="fig|456.5.peg.1100"/>
<dbReference type="AlphaFoldDB" id="A0A0W0VAS8"/>
<dbReference type="Proteomes" id="UP000055035">
    <property type="component" value="Unassembled WGS sequence"/>
</dbReference>
<comment type="caution">
    <text evidence="1">The sequence shown here is derived from an EMBL/GenBank/DDBJ whole genome shotgun (WGS) entry which is preliminary data.</text>
</comment>
<accession>A0A0W0VAS8</accession>
<reference evidence="1 2" key="1">
    <citation type="submission" date="2015-11" db="EMBL/GenBank/DDBJ databases">
        <title>Genomic analysis of 38 Legionella species identifies large and diverse effector repertoires.</title>
        <authorList>
            <person name="Burstein D."/>
            <person name="Amaro F."/>
            <person name="Zusman T."/>
            <person name="Lifshitz Z."/>
            <person name="Cohen O."/>
            <person name="Gilbert J.A."/>
            <person name="Pupko T."/>
            <person name="Shuman H.A."/>
            <person name="Segal G."/>
        </authorList>
    </citation>
    <scope>NUCLEOTIDE SEQUENCE [LARGE SCALE GENOMIC DNA]</scope>
    <source>
        <strain evidence="1 2">BL-540</strain>
    </source>
</reference>
<organism evidence="1 2">
    <name type="scientific">Legionella jordanis</name>
    <dbReference type="NCBI Taxonomy" id="456"/>
    <lineage>
        <taxon>Bacteria</taxon>
        <taxon>Pseudomonadati</taxon>
        <taxon>Pseudomonadota</taxon>
        <taxon>Gammaproteobacteria</taxon>
        <taxon>Legionellales</taxon>
        <taxon>Legionellaceae</taxon>
        <taxon>Legionella</taxon>
    </lineage>
</organism>
<dbReference type="STRING" id="456.Ljor_1035"/>
<name>A0A0W0VAS8_9GAMM</name>
<gene>
    <name evidence="1" type="ORF">Ljor_1035</name>
</gene>
<proteinExistence type="predicted"/>
<keyword evidence="2" id="KW-1185">Reference proteome</keyword>